<dbReference type="Proteomes" id="UP001374584">
    <property type="component" value="Unassembled WGS sequence"/>
</dbReference>
<reference evidence="1 2" key="1">
    <citation type="submission" date="2024-01" db="EMBL/GenBank/DDBJ databases">
        <title>The genomes of 5 underutilized Papilionoideae crops provide insights into root nodulation and disease resistanc.</title>
        <authorList>
            <person name="Jiang F."/>
        </authorList>
    </citation>
    <scope>NUCLEOTIDE SEQUENCE [LARGE SCALE GENOMIC DNA]</scope>
    <source>
        <strain evidence="1">JINMINGXINNONG_FW02</strain>
        <tissue evidence="1">Leaves</tissue>
    </source>
</reference>
<keyword evidence="2" id="KW-1185">Reference proteome</keyword>
<accession>A0AAN9LU67</accession>
<dbReference type="AlphaFoldDB" id="A0AAN9LU67"/>
<protein>
    <submittedName>
        <fullName evidence="1">Uncharacterized protein</fullName>
    </submittedName>
</protein>
<proteinExistence type="predicted"/>
<comment type="caution">
    <text evidence="1">The sequence shown here is derived from an EMBL/GenBank/DDBJ whole genome shotgun (WGS) entry which is preliminary data.</text>
</comment>
<name>A0AAN9LU67_PHACN</name>
<gene>
    <name evidence="1" type="ORF">VNO80_25109</name>
</gene>
<dbReference type="EMBL" id="JAYMYR010000009">
    <property type="protein sequence ID" value="KAK7342166.1"/>
    <property type="molecule type" value="Genomic_DNA"/>
</dbReference>
<evidence type="ECO:0000313" key="2">
    <source>
        <dbReference type="Proteomes" id="UP001374584"/>
    </source>
</evidence>
<evidence type="ECO:0000313" key="1">
    <source>
        <dbReference type="EMBL" id="KAK7342166.1"/>
    </source>
</evidence>
<organism evidence="1 2">
    <name type="scientific">Phaseolus coccineus</name>
    <name type="common">Scarlet runner bean</name>
    <name type="synonym">Phaseolus multiflorus</name>
    <dbReference type="NCBI Taxonomy" id="3886"/>
    <lineage>
        <taxon>Eukaryota</taxon>
        <taxon>Viridiplantae</taxon>
        <taxon>Streptophyta</taxon>
        <taxon>Embryophyta</taxon>
        <taxon>Tracheophyta</taxon>
        <taxon>Spermatophyta</taxon>
        <taxon>Magnoliopsida</taxon>
        <taxon>eudicotyledons</taxon>
        <taxon>Gunneridae</taxon>
        <taxon>Pentapetalae</taxon>
        <taxon>rosids</taxon>
        <taxon>fabids</taxon>
        <taxon>Fabales</taxon>
        <taxon>Fabaceae</taxon>
        <taxon>Papilionoideae</taxon>
        <taxon>50 kb inversion clade</taxon>
        <taxon>NPAAA clade</taxon>
        <taxon>indigoferoid/millettioid clade</taxon>
        <taxon>Phaseoleae</taxon>
        <taxon>Phaseolus</taxon>
    </lineage>
</organism>
<sequence>MPTTPIGDGVLLVAETPSKYGSDFTYSLVVRRPWSVVAIHFGGSSASSIAHVCLLRDAASLSGARQRLLEVGECSSSNSQEVGFACLDRIKEASRKTNVRLVSNFIDITDNGAKNCNRMSGKFRASQS</sequence>